<dbReference type="InterPro" id="IPR037053">
    <property type="entry name" value="Phage_tail_collar_dom_sf"/>
</dbReference>
<evidence type="ECO:0000313" key="3">
    <source>
        <dbReference type="EMBL" id="CAF1456931.1"/>
    </source>
</evidence>
<gene>
    <name evidence="3" type="ORF">EDS130_LOCUS39895</name>
    <name evidence="4" type="ORF">XAT740_LOCUS58682</name>
</gene>
<organism evidence="3 6">
    <name type="scientific">Adineta ricciae</name>
    <name type="common">Rotifer</name>
    <dbReference type="NCBI Taxonomy" id="249248"/>
    <lineage>
        <taxon>Eukaryota</taxon>
        <taxon>Metazoa</taxon>
        <taxon>Spiralia</taxon>
        <taxon>Gnathifera</taxon>
        <taxon>Rotifera</taxon>
        <taxon>Eurotatoria</taxon>
        <taxon>Bdelloidea</taxon>
        <taxon>Adinetida</taxon>
        <taxon>Adinetidae</taxon>
        <taxon>Adineta</taxon>
    </lineage>
</organism>
<dbReference type="EMBL" id="CAJNOR010013020">
    <property type="protein sequence ID" value="CAF1670989.1"/>
    <property type="molecule type" value="Genomic_DNA"/>
</dbReference>
<name>A0A815Q4E8_ADIRI</name>
<accession>A0A815Q4E8</accession>
<dbReference type="EMBL" id="CAJNOJ010000462">
    <property type="protein sequence ID" value="CAF1456931.1"/>
    <property type="molecule type" value="Genomic_DNA"/>
</dbReference>
<feature type="non-terminal residue" evidence="3">
    <location>
        <position position="1"/>
    </location>
</feature>
<proteinExistence type="predicted"/>
<feature type="domain" description="Phage tail collar" evidence="2">
    <location>
        <begin position="186"/>
        <end position="223"/>
    </location>
</feature>
<dbReference type="Gene3D" id="3.90.1340.10">
    <property type="entry name" value="Phage tail collar domain"/>
    <property type="match status" value="1"/>
</dbReference>
<dbReference type="InterPro" id="IPR011083">
    <property type="entry name" value="Phage_tail_collar_dom"/>
</dbReference>
<evidence type="ECO:0000259" key="2">
    <source>
        <dbReference type="Pfam" id="PF07484"/>
    </source>
</evidence>
<dbReference type="Proteomes" id="UP000663828">
    <property type="component" value="Unassembled WGS sequence"/>
</dbReference>
<dbReference type="Proteomes" id="UP000663852">
    <property type="component" value="Unassembled WGS sequence"/>
</dbReference>
<feature type="region of interest" description="Disordered" evidence="1">
    <location>
        <begin position="254"/>
        <end position="281"/>
    </location>
</feature>
<reference evidence="3" key="1">
    <citation type="submission" date="2021-02" db="EMBL/GenBank/DDBJ databases">
        <authorList>
            <person name="Nowell W R."/>
        </authorList>
    </citation>
    <scope>NUCLEOTIDE SEQUENCE</scope>
</reference>
<dbReference type="Pfam" id="PF07484">
    <property type="entry name" value="Collar"/>
    <property type="match status" value="1"/>
</dbReference>
<evidence type="ECO:0000313" key="4">
    <source>
        <dbReference type="EMBL" id="CAF1670989.1"/>
    </source>
</evidence>
<feature type="compositionally biased region" description="Polar residues" evidence="1">
    <location>
        <begin position="262"/>
        <end position="271"/>
    </location>
</feature>
<dbReference type="SUPFAM" id="SSF88874">
    <property type="entry name" value="Receptor-binding domain of short tail fibre protein gp12"/>
    <property type="match status" value="1"/>
</dbReference>
<keyword evidence="5" id="KW-1185">Reference proteome</keyword>
<sequence length="462" mass="51858">IRILPSLSSRAGRRHVPAVDSYSNIFESKLDELSKKFGIFENNMEKTQLNMDKQFKELRTSYSVLRTVPRIDNHTKLLESSLHTLDSTLTGVKADGQNIKDRVNKLYEKIASLDTATRNNSDSLQARTTSQFTEVKTLIRTIESNVEKLRLNTDRQLAELQSSDSMVKNDIEKLTMHTSYASPSVGEIRLYSGRELTLPRNWTFCRGQELSRTTYHKLFYVIGRDPSVIRADYAFETGTAGGHAVHTLTTVQLPTHHHGSGSLKTEMSGSHTHGIKDPGHAHSLRYDERGYFSGKKDWVKNIHYPHSSAVQLPTSTTYTGIEVYAAGSHTHTLTGNTESTGNGSSFSLLNPYQILEYIIYTGDYVGHNIKDDVERVFDFGSDTQSHTTADDGLVVLADSNSESEEADTLVSITSAKPNNIRMCDNCYDGSTNCCDTCDDVIKIYKKNNWAYNKSKLRQRNTK</sequence>
<evidence type="ECO:0000256" key="1">
    <source>
        <dbReference type="SAM" id="MobiDB-lite"/>
    </source>
</evidence>
<comment type="caution">
    <text evidence="3">The sequence shown here is derived from an EMBL/GenBank/DDBJ whole genome shotgun (WGS) entry which is preliminary data.</text>
</comment>
<evidence type="ECO:0000313" key="5">
    <source>
        <dbReference type="Proteomes" id="UP000663828"/>
    </source>
</evidence>
<protein>
    <recommendedName>
        <fullName evidence="2">Phage tail collar domain-containing protein</fullName>
    </recommendedName>
</protein>
<dbReference type="AlphaFoldDB" id="A0A815Q4E8"/>
<evidence type="ECO:0000313" key="6">
    <source>
        <dbReference type="Proteomes" id="UP000663852"/>
    </source>
</evidence>